<dbReference type="Pfam" id="PF12724">
    <property type="entry name" value="Flavodoxin_5"/>
    <property type="match status" value="1"/>
</dbReference>
<evidence type="ECO:0000313" key="3">
    <source>
        <dbReference type="Proteomes" id="UP000236497"/>
    </source>
</evidence>
<evidence type="ECO:0000313" key="2">
    <source>
        <dbReference type="EMBL" id="CRZ34080.1"/>
    </source>
</evidence>
<keyword evidence="3" id="KW-1185">Reference proteome</keyword>
<sequence>MIIVYESKTGFTKKYAQMLADRTKFRCLNVKEILKSNSDEDVIFLGWLKAGEIQGLSKLRKRNIRIKAVCVTGLARIAEPSPEAVIERNNIKNIPFFYLRGGCLPVNELKGIDKIMMKMFVKMLKSRKNKDEELIESINHIENGYDGVEEKNLEPVLKWLEDKA</sequence>
<dbReference type="InterPro" id="IPR029039">
    <property type="entry name" value="Flavoprotein-like_sf"/>
</dbReference>
<dbReference type="EMBL" id="CVTD020000010">
    <property type="protein sequence ID" value="CRZ34080.1"/>
    <property type="molecule type" value="Genomic_DNA"/>
</dbReference>
<dbReference type="InterPro" id="IPR026816">
    <property type="entry name" value="Flavodoxin_dom"/>
</dbReference>
<dbReference type="RefSeq" id="WP_103202194.1">
    <property type="nucleotide sequence ID" value="NZ_CVTD020000010.1"/>
</dbReference>
<dbReference type="OrthoDB" id="2146857at2"/>
<protein>
    <recommendedName>
        <fullName evidence="1">Flavodoxin domain-containing protein</fullName>
    </recommendedName>
</protein>
<accession>A0A0H5SGC7</accession>
<proteinExistence type="predicted"/>
<organism evidence="2 3">
    <name type="scientific">Herbinix hemicellulosilytica</name>
    <dbReference type="NCBI Taxonomy" id="1564487"/>
    <lineage>
        <taxon>Bacteria</taxon>
        <taxon>Bacillati</taxon>
        <taxon>Bacillota</taxon>
        <taxon>Clostridia</taxon>
        <taxon>Lachnospirales</taxon>
        <taxon>Lachnospiraceae</taxon>
        <taxon>Herbinix</taxon>
    </lineage>
</organism>
<reference evidence="2 3" key="1">
    <citation type="submission" date="2015-06" db="EMBL/GenBank/DDBJ databases">
        <authorList>
            <person name="Wibberg Daniel"/>
        </authorList>
    </citation>
    <scope>NUCLEOTIDE SEQUENCE [LARGE SCALE GENOMIC DNA]</scope>
    <source>
        <strain evidence="2 3">T3/55T</strain>
    </source>
</reference>
<dbReference type="Proteomes" id="UP000236497">
    <property type="component" value="Unassembled WGS sequence"/>
</dbReference>
<gene>
    <name evidence="2" type="ORF">HHT355_0877</name>
</gene>
<evidence type="ECO:0000259" key="1">
    <source>
        <dbReference type="Pfam" id="PF12724"/>
    </source>
</evidence>
<name>A0A0H5SGC7_HERHM</name>
<dbReference type="AlphaFoldDB" id="A0A0H5SGC7"/>
<dbReference type="SUPFAM" id="SSF52218">
    <property type="entry name" value="Flavoproteins"/>
    <property type="match status" value="1"/>
</dbReference>
<feature type="domain" description="Flavodoxin" evidence="1">
    <location>
        <begin position="2"/>
        <end position="129"/>
    </location>
</feature>